<reference evidence="2 3" key="1">
    <citation type="journal article" date="2010" name="J. Bacteriol.">
        <title>Complete genome sequence of Enterobacter cloacae subsp. cloacae type strain ATCC 13047.</title>
        <authorList>
            <person name="Ren Y."/>
            <person name="Ren Y."/>
            <person name="Zhou Z."/>
            <person name="Guo X."/>
            <person name="Li Y."/>
            <person name="Feng L."/>
            <person name="Wang L."/>
        </authorList>
    </citation>
    <scope>NUCLEOTIDE SEQUENCE [LARGE SCALE GENOMIC DNA]</scope>
    <source>
        <strain evidence="3">ATCC 13047 / DSM 30054 / NBRC 13535 / NCTC 10005 / WDCM 00083 / NCDC 279-56</strain>
    </source>
</reference>
<dbReference type="EMBL" id="CP001918">
    <property type="protein sequence ID" value="ADF63081.1"/>
    <property type="molecule type" value="Genomic_DNA"/>
</dbReference>
<dbReference type="Pfam" id="PF18946">
    <property type="entry name" value="Apex"/>
    <property type="match status" value="1"/>
</dbReference>
<dbReference type="EnsemblBacteria" id="ADF63081">
    <property type="protein sequence ID" value="ADF63081"/>
    <property type="gene ID" value="ECL_03547"/>
</dbReference>
<protein>
    <submittedName>
        <fullName evidence="2">Phage P2 baseplate assembly protein gpV</fullName>
    </submittedName>
</protein>
<dbReference type="PATRIC" id="fig|716541.4.peg.3709"/>
<feature type="region of interest" description="Disordered" evidence="1">
    <location>
        <begin position="216"/>
        <end position="235"/>
    </location>
</feature>
<evidence type="ECO:0000256" key="1">
    <source>
        <dbReference type="SAM" id="MobiDB-lite"/>
    </source>
</evidence>
<dbReference type="RefSeq" id="WP_013098033.1">
    <property type="nucleotide sequence ID" value="NC_014121.1"/>
</dbReference>
<evidence type="ECO:0000313" key="3">
    <source>
        <dbReference type="Proteomes" id="UP000002363"/>
    </source>
</evidence>
<keyword evidence="3" id="KW-1185">Reference proteome</keyword>
<name>A0A0H3CPI1_ENTCC</name>
<dbReference type="KEGG" id="enc:ECL_03547"/>
<dbReference type="Gene3D" id="2.40.50.230">
    <property type="entry name" value="Gp5 N-terminal domain"/>
    <property type="match status" value="1"/>
</dbReference>
<dbReference type="STRING" id="716541.ECL_03547"/>
<gene>
    <name evidence="2" type="ordered locus">ECL_03547</name>
</gene>
<dbReference type="Proteomes" id="UP000002363">
    <property type="component" value="Chromosome"/>
</dbReference>
<sequence length="235" mass="24799">MTKKGEFSFKPQDVNCEANINEFIFNTLMSRNAFIQLVIVNKVKDGPLLDVTPLVSGFAADGSRNSNTPVFNVPVWRLQRGASAVIMDPVEGDIGLMLCCDRDITNVRNEKKESLPASLRVHNKSDGIYLGGVLNAEPSQYVKFANDGIDIVSPLVVQVNGNTVVVNADDKISLNAPIIEANGQLTQGSGSFGGNATFGGTITATGEVTGNGIHLSTHKHGGVQTGSGNTGTPTN</sequence>
<accession>A0A0H3CPI1</accession>
<organism evidence="2 3">
    <name type="scientific">Enterobacter cloacae subsp. cloacae (strain ATCC 13047 / DSM 30054 / NBRC 13535 / NCTC 10005 / WDCM 00083 / NCDC 279-56)</name>
    <dbReference type="NCBI Taxonomy" id="716541"/>
    <lineage>
        <taxon>Bacteria</taxon>
        <taxon>Pseudomonadati</taxon>
        <taxon>Pseudomonadota</taxon>
        <taxon>Gammaproteobacteria</taxon>
        <taxon>Enterobacterales</taxon>
        <taxon>Enterobacteriaceae</taxon>
        <taxon>Enterobacter</taxon>
        <taxon>Enterobacter cloacae complex</taxon>
    </lineage>
</organism>
<evidence type="ECO:0000313" key="2">
    <source>
        <dbReference type="EMBL" id="ADF63081.1"/>
    </source>
</evidence>
<dbReference type="InterPro" id="IPR037026">
    <property type="entry name" value="Vgr_OB-fold_dom_sf"/>
</dbReference>
<dbReference type="InterPro" id="IPR044033">
    <property type="entry name" value="GpV-like_apex"/>
</dbReference>
<dbReference type="AlphaFoldDB" id="A0A0H3CPI1"/>
<dbReference type="eggNOG" id="COG4540">
    <property type="taxonomic scope" value="Bacteria"/>
</dbReference>
<dbReference type="HOGENOM" id="CLU_096035_0_0_6"/>
<proteinExistence type="predicted"/>
<dbReference type="OrthoDB" id="1903830at2"/>